<evidence type="ECO:0000256" key="2">
    <source>
        <dbReference type="ARBA" id="ARBA00022670"/>
    </source>
</evidence>
<sequence>MSKDESIYPRHHLLLLLLLVFLTSFIVVNGDEQKNFYIVYMGDRTITKEAAAQRHIDILSDVTGSVVSATESIVHSYTKSFNAFAAKLSPSEATMLATMNGVISVFPNRYHKPQTTRSWDFIGFPQTVRRRSNMESNIIVGLIDTGINPESESFSDKGFGPPPVKWKGTCGPYANFSGCNNKLIGARYFKLDGEHDPSDILSPVDVQGHGSHTSSTAAGNPVESASLYGLARGTARGAVPSARIAAYKACWVSTGCSDMDLLAAFDAAITDGVDVISISVGEDNPNYVSNAIAIGSFHAMKHGIITTASAGNEGPSPGSLSNHAPWILTVAASGMDRSFRSTVVLGNGKKFYGIGVNFFSPKRRFYPLVSGADAAMNSTPEVAEGARFCMDDALDPAKVKGKLVHCELMVWGADSVVKRLGGIGTILESSNAVDVAQIFMAPGTMVDPIIGQDVSNYINSTRSPSAVIFPTQQVNISAPFVASFSSRGPNPGSKRILKPDIAAPGIDILAAYTPLNSLTGLRGDTQYSKFTLMSGTSMACPHVAGVAAYVKSFHPTWSPAAIKSAIITTATAMSPVVNNDAEFAYGAGLLNPIQAVSPGLVYDMDYFSYLPFLCEEGYGGPSLGIIVGSKAINCSSLPPARGTDALNYPTMQLSMKKGRLETVGVFLRRVTNVGPPAIVYKATVHAPYGVRITVKPTILSFSRTNQKRSFKVVVRAKPMRAAAMLSGSLVWRSSYHTVRSPIVVYEPQNL</sequence>
<protein>
    <submittedName>
        <fullName evidence="8">Subtilisin-like protease SBT4.14</fullName>
    </submittedName>
</protein>
<dbReference type="PANTHER" id="PTHR10795">
    <property type="entry name" value="PROPROTEIN CONVERTASE SUBTILISIN/KEXIN"/>
    <property type="match status" value="1"/>
</dbReference>
<dbReference type="GO" id="GO:0006508">
    <property type="term" value="P:proteolysis"/>
    <property type="evidence" value="ECO:0007669"/>
    <property type="project" value="UniProtKB-KW"/>
</dbReference>
<dbReference type="Gene3D" id="3.30.70.80">
    <property type="entry name" value="Peptidase S8 propeptide/proteinase inhibitor I9"/>
    <property type="match status" value="1"/>
</dbReference>
<dbReference type="GO" id="GO:0004252">
    <property type="term" value="F:serine-type endopeptidase activity"/>
    <property type="evidence" value="ECO:0000318"/>
    <property type="project" value="GO_Central"/>
</dbReference>
<feature type="active site" description="Charge relay system" evidence="6">
    <location>
        <position position="209"/>
    </location>
</feature>
<keyword evidence="4 6" id="KW-0378">Hydrolase</keyword>
<dbReference type="InterPro" id="IPR041469">
    <property type="entry name" value="Subtilisin-like_FN3"/>
</dbReference>
<dbReference type="GO" id="GO:0005576">
    <property type="term" value="C:extracellular region"/>
    <property type="evidence" value="ECO:0000318"/>
    <property type="project" value="GO_Central"/>
</dbReference>
<dbReference type="InterPro" id="IPR045051">
    <property type="entry name" value="SBT"/>
</dbReference>
<dbReference type="FunFam" id="3.40.50.200:FF:000006">
    <property type="entry name" value="Subtilisin-like protease SBT1.5"/>
    <property type="match status" value="1"/>
</dbReference>
<dbReference type="Pfam" id="PF17766">
    <property type="entry name" value="fn3_6"/>
    <property type="match status" value="1"/>
</dbReference>
<reference evidence="8" key="1">
    <citation type="submission" date="2025-08" db="UniProtKB">
        <authorList>
            <consortium name="RefSeq"/>
        </authorList>
    </citation>
    <scope>IDENTIFICATION</scope>
</reference>
<dbReference type="Proteomes" id="UP000189703">
    <property type="component" value="Unplaced"/>
</dbReference>
<dbReference type="CDD" id="cd02120">
    <property type="entry name" value="PA_subtilisin_like"/>
    <property type="match status" value="1"/>
</dbReference>
<organism evidence="7 8">
    <name type="scientific">Nelumbo nucifera</name>
    <name type="common">Sacred lotus</name>
    <dbReference type="NCBI Taxonomy" id="4432"/>
    <lineage>
        <taxon>Eukaryota</taxon>
        <taxon>Viridiplantae</taxon>
        <taxon>Streptophyta</taxon>
        <taxon>Embryophyta</taxon>
        <taxon>Tracheophyta</taxon>
        <taxon>Spermatophyta</taxon>
        <taxon>Magnoliopsida</taxon>
        <taxon>Proteales</taxon>
        <taxon>Nelumbonaceae</taxon>
        <taxon>Nelumbo</taxon>
    </lineage>
</organism>
<dbReference type="GeneID" id="104596212"/>
<accession>A0A1U7ZQA1</accession>
<evidence type="ECO:0000256" key="5">
    <source>
        <dbReference type="ARBA" id="ARBA00022825"/>
    </source>
</evidence>
<evidence type="ECO:0000313" key="7">
    <source>
        <dbReference type="Proteomes" id="UP000189703"/>
    </source>
</evidence>
<dbReference type="FunFam" id="3.30.70.80:FF:000002">
    <property type="entry name" value="Subtilisin-like protease SBT5.3"/>
    <property type="match status" value="1"/>
</dbReference>
<dbReference type="InterPro" id="IPR010259">
    <property type="entry name" value="S8pro/Inhibitor_I9"/>
</dbReference>
<dbReference type="eggNOG" id="ENOG502QRA7">
    <property type="taxonomic scope" value="Eukaryota"/>
</dbReference>
<dbReference type="SUPFAM" id="SSF52743">
    <property type="entry name" value="Subtilisin-like"/>
    <property type="match status" value="1"/>
</dbReference>
<feature type="active site" description="Charge relay system" evidence="6">
    <location>
        <position position="144"/>
    </location>
</feature>
<dbReference type="InterPro" id="IPR036852">
    <property type="entry name" value="Peptidase_S8/S53_dom_sf"/>
</dbReference>
<proteinExistence type="inferred from homology"/>
<evidence type="ECO:0000256" key="6">
    <source>
        <dbReference type="PROSITE-ProRule" id="PRU01240"/>
    </source>
</evidence>
<gene>
    <name evidence="8" type="primary">LOC104596212</name>
</gene>
<dbReference type="RefSeq" id="XP_010255582.1">
    <property type="nucleotide sequence ID" value="XM_010257280.1"/>
</dbReference>
<dbReference type="InterPro" id="IPR034197">
    <property type="entry name" value="Peptidases_S8_3"/>
</dbReference>
<evidence type="ECO:0000256" key="3">
    <source>
        <dbReference type="ARBA" id="ARBA00022729"/>
    </source>
</evidence>
<dbReference type="Pfam" id="PF05922">
    <property type="entry name" value="Inhibitor_I9"/>
    <property type="match status" value="1"/>
</dbReference>
<comment type="similarity">
    <text evidence="1 6">Belongs to the peptidase S8 family.</text>
</comment>
<keyword evidence="3" id="KW-0732">Signal</keyword>
<name>A0A1U7ZQA1_NELNU</name>
<dbReference type="InterPro" id="IPR023828">
    <property type="entry name" value="Peptidase_S8_Ser-AS"/>
</dbReference>
<dbReference type="OMA" id="LCHEGYK"/>
<keyword evidence="2 6" id="KW-0645">Protease</keyword>
<dbReference type="OrthoDB" id="206201at2759"/>
<dbReference type="FunCoup" id="A0A1U7ZQA1">
    <property type="interactions" value="46"/>
</dbReference>
<dbReference type="Gene3D" id="2.60.40.2310">
    <property type="match status" value="1"/>
</dbReference>
<keyword evidence="5 6" id="KW-0720">Serine protease</keyword>
<dbReference type="InterPro" id="IPR000209">
    <property type="entry name" value="Peptidase_S8/S53_dom"/>
</dbReference>
<dbReference type="PROSITE" id="PS51892">
    <property type="entry name" value="SUBTILASE"/>
    <property type="match status" value="1"/>
</dbReference>
<feature type="active site" description="Charge relay system" evidence="6">
    <location>
        <position position="537"/>
    </location>
</feature>
<dbReference type="InterPro" id="IPR015500">
    <property type="entry name" value="Peptidase_S8_subtilisin-rel"/>
</dbReference>
<dbReference type="Pfam" id="PF00082">
    <property type="entry name" value="Peptidase_S8"/>
    <property type="match status" value="1"/>
</dbReference>
<dbReference type="Gene3D" id="3.40.50.200">
    <property type="entry name" value="Peptidase S8/S53 domain"/>
    <property type="match status" value="1"/>
</dbReference>
<dbReference type="Gene3D" id="3.50.30.30">
    <property type="match status" value="1"/>
</dbReference>
<keyword evidence="7" id="KW-1185">Reference proteome</keyword>
<dbReference type="PROSITE" id="PS00138">
    <property type="entry name" value="SUBTILASE_SER"/>
    <property type="match status" value="1"/>
</dbReference>
<dbReference type="CDD" id="cd04852">
    <property type="entry name" value="Peptidases_S8_3"/>
    <property type="match status" value="1"/>
</dbReference>
<evidence type="ECO:0000313" key="8">
    <source>
        <dbReference type="RefSeq" id="XP_010255582.1"/>
    </source>
</evidence>
<evidence type="ECO:0000256" key="4">
    <source>
        <dbReference type="ARBA" id="ARBA00022801"/>
    </source>
</evidence>
<dbReference type="InterPro" id="IPR037045">
    <property type="entry name" value="S8pro/Inhibitor_I9_sf"/>
</dbReference>
<evidence type="ECO:0000256" key="1">
    <source>
        <dbReference type="ARBA" id="ARBA00011073"/>
    </source>
</evidence>
<dbReference type="KEGG" id="nnu:104596212"/>
<dbReference type="AlphaFoldDB" id="A0A1U7ZQA1"/>
<dbReference type="PRINTS" id="PR00723">
    <property type="entry name" value="SUBTILISIN"/>
</dbReference>